<organism evidence="2 3">
    <name type="scientific">Deinococcus soli</name>
    <name type="common">ex Cha et al. 2016</name>
    <dbReference type="NCBI Taxonomy" id="1309411"/>
    <lineage>
        <taxon>Bacteria</taxon>
        <taxon>Thermotogati</taxon>
        <taxon>Deinococcota</taxon>
        <taxon>Deinococci</taxon>
        <taxon>Deinococcales</taxon>
        <taxon>Deinococcaceae</taxon>
        <taxon>Deinococcus</taxon>
    </lineage>
</organism>
<evidence type="ECO:0000313" key="3">
    <source>
        <dbReference type="Proteomes" id="UP001185331"/>
    </source>
</evidence>
<dbReference type="Proteomes" id="UP001185331">
    <property type="component" value="Unassembled WGS sequence"/>
</dbReference>
<keyword evidence="1" id="KW-1133">Transmembrane helix</keyword>
<protein>
    <submittedName>
        <fullName evidence="2">Uncharacterized protein</fullName>
    </submittedName>
</protein>
<reference evidence="2" key="1">
    <citation type="submission" date="2023-07" db="EMBL/GenBank/DDBJ databases">
        <title>Sorghum-associated microbial communities from plants grown in Nebraska, USA.</title>
        <authorList>
            <person name="Schachtman D."/>
        </authorList>
    </citation>
    <scope>NUCLEOTIDE SEQUENCE</scope>
    <source>
        <strain evidence="2">BE330</strain>
    </source>
</reference>
<dbReference type="AlphaFoldDB" id="A0AAE4BNX1"/>
<evidence type="ECO:0000256" key="1">
    <source>
        <dbReference type="SAM" id="Phobius"/>
    </source>
</evidence>
<sequence length="308" mass="34493">MASSVDKIDVISDVTTAGQPTGLSAEVYADPAPYRILLDNRISFKINVKHNAFVYFDGSVSVGNNNLNSNLYVDGKRKATISLEGRGVKSSVAGGEFVEPGNHVIDIDYKCFSNPCADEIRQYSGKLSIVKLSNDIPDRQRGPRTKELFLDAVDSKIKLSGIGAPRFDGNNIYYPMKNGKFRMSWKEGDIIGVNFYVYSNTQSKIEIKDNNNILFKDTLSNEGKTVEAFVKQKDASYIDVNINCNTKNETCLQVYFVKMYVDITPRAGIFQYIGASLLVVLFMFGLYRFVFDSPINKVPNRHHHSSEK</sequence>
<dbReference type="EMBL" id="JAVDQK010000008">
    <property type="protein sequence ID" value="MDR6219619.1"/>
    <property type="molecule type" value="Genomic_DNA"/>
</dbReference>
<gene>
    <name evidence="2" type="ORF">J2Y00_003223</name>
</gene>
<dbReference type="RefSeq" id="WP_309855851.1">
    <property type="nucleotide sequence ID" value="NZ_JAVDQJ010000007.1"/>
</dbReference>
<evidence type="ECO:0000313" key="2">
    <source>
        <dbReference type="EMBL" id="MDR6219619.1"/>
    </source>
</evidence>
<name>A0AAE4BNX1_9DEIO</name>
<accession>A0AAE4BNX1</accession>
<keyword evidence="1" id="KW-0472">Membrane</keyword>
<comment type="caution">
    <text evidence="2">The sequence shown here is derived from an EMBL/GenBank/DDBJ whole genome shotgun (WGS) entry which is preliminary data.</text>
</comment>
<keyword evidence="1" id="KW-0812">Transmembrane</keyword>
<feature type="transmembrane region" description="Helical" evidence="1">
    <location>
        <begin position="269"/>
        <end position="291"/>
    </location>
</feature>
<proteinExistence type="predicted"/>